<reference evidence="2 3" key="1">
    <citation type="journal article" date="2016" name="Int. J. Syst. Evol. Microbiol.">
        <title>Lysobacter erysipheiresistens sp. nov., an antagonist of powdery mildew, isolated from tobacco-cultivated soil.</title>
        <authorList>
            <person name="Xie B."/>
            <person name="Li T."/>
            <person name="Lin X."/>
            <person name="Wang C.J."/>
            <person name="Chen Y.J."/>
            <person name="Liu W.J."/>
            <person name="Zhao Z.W."/>
        </authorList>
    </citation>
    <scope>NUCLEOTIDE SEQUENCE [LARGE SCALE GENOMIC DNA]</scope>
    <source>
        <strain evidence="2 3">RS-LYSO-3</strain>
    </source>
</reference>
<comment type="caution">
    <text evidence="2">The sequence shown here is derived from an EMBL/GenBank/DDBJ whole genome shotgun (WGS) entry which is preliminary data.</text>
</comment>
<dbReference type="RefSeq" id="WP_332614009.1">
    <property type="nucleotide sequence ID" value="NZ_JAXGFP010000001.1"/>
</dbReference>
<protein>
    <submittedName>
        <fullName evidence="2">Uncharacterized protein</fullName>
    </submittedName>
</protein>
<feature type="compositionally biased region" description="Basic and acidic residues" evidence="1">
    <location>
        <begin position="113"/>
        <end position="164"/>
    </location>
</feature>
<accession>A0ABU7YUT9</accession>
<gene>
    <name evidence="2" type="ORF">SNE34_01410</name>
</gene>
<evidence type="ECO:0000313" key="3">
    <source>
        <dbReference type="Proteomes" id="UP001355056"/>
    </source>
</evidence>
<keyword evidence="3" id="KW-1185">Reference proteome</keyword>
<evidence type="ECO:0000313" key="2">
    <source>
        <dbReference type="EMBL" id="MEG3182673.1"/>
    </source>
</evidence>
<name>A0ABU7YUT9_9GAMM</name>
<feature type="compositionally biased region" description="Basic residues" evidence="1">
    <location>
        <begin position="165"/>
        <end position="174"/>
    </location>
</feature>
<sequence>MSRAARIRDWLEENASEQQPKSMAEIGAALELPAQQLHSTMGDLYRAGFIESKGEKRHRGYWRADKTPAPKAPLGLTAAERAERERERMRLRRRRNGSVSWEERRAIRAAAAAERERNKADRLAQREAARVAREAEKEAKRTARSEAKAAREAARKARRGDSGRTRRAPTKPRRATVATPRKPQKPVAPKPGTLNAAPQQAPAMTSDDFIRMGGKVERIAPGVVSEAGRLKHVGGWRQVFTEPSKRRELSA</sequence>
<dbReference type="Proteomes" id="UP001355056">
    <property type="component" value="Unassembled WGS sequence"/>
</dbReference>
<organism evidence="2 3">
    <name type="scientific">Novilysobacter erysipheiresistens</name>
    <dbReference type="NCBI Taxonomy" id="1749332"/>
    <lineage>
        <taxon>Bacteria</taxon>
        <taxon>Pseudomonadati</taxon>
        <taxon>Pseudomonadota</taxon>
        <taxon>Gammaproteobacteria</taxon>
        <taxon>Lysobacterales</taxon>
        <taxon>Lysobacteraceae</taxon>
        <taxon>Novilysobacter</taxon>
    </lineage>
</organism>
<proteinExistence type="predicted"/>
<dbReference type="EMBL" id="JAXGFP010000001">
    <property type="protein sequence ID" value="MEG3182673.1"/>
    <property type="molecule type" value="Genomic_DNA"/>
</dbReference>
<feature type="region of interest" description="Disordered" evidence="1">
    <location>
        <begin position="1"/>
        <end position="22"/>
    </location>
</feature>
<feature type="region of interest" description="Disordered" evidence="1">
    <location>
        <begin position="56"/>
        <end position="207"/>
    </location>
</feature>
<evidence type="ECO:0000256" key="1">
    <source>
        <dbReference type="SAM" id="MobiDB-lite"/>
    </source>
</evidence>
<feature type="compositionally biased region" description="Basic and acidic residues" evidence="1">
    <location>
        <begin position="1"/>
        <end position="11"/>
    </location>
</feature>